<dbReference type="EMBL" id="JAIQCV010000008">
    <property type="protein sequence ID" value="KAH1072345.1"/>
    <property type="molecule type" value="Genomic_DNA"/>
</dbReference>
<dbReference type="AlphaFoldDB" id="A0A9D3ZVJ8"/>
<evidence type="ECO:0000313" key="1">
    <source>
        <dbReference type="EMBL" id="KAH1072345.1"/>
    </source>
</evidence>
<name>A0A9D3ZVJ8_9ROSI</name>
<protein>
    <submittedName>
        <fullName evidence="1">Uncharacterized protein</fullName>
    </submittedName>
</protein>
<accession>A0A9D3ZVJ8</accession>
<organism evidence="1 2">
    <name type="scientific">Gossypium stocksii</name>
    <dbReference type="NCBI Taxonomy" id="47602"/>
    <lineage>
        <taxon>Eukaryota</taxon>
        <taxon>Viridiplantae</taxon>
        <taxon>Streptophyta</taxon>
        <taxon>Embryophyta</taxon>
        <taxon>Tracheophyta</taxon>
        <taxon>Spermatophyta</taxon>
        <taxon>Magnoliopsida</taxon>
        <taxon>eudicotyledons</taxon>
        <taxon>Gunneridae</taxon>
        <taxon>Pentapetalae</taxon>
        <taxon>rosids</taxon>
        <taxon>malvids</taxon>
        <taxon>Malvales</taxon>
        <taxon>Malvaceae</taxon>
        <taxon>Malvoideae</taxon>
        <taxon>Gossypium</taxon>
    </lineage>
</organism>
<keyword evidence="2" id="KW-1185">Reference proteome</keyword>
<sequence>MDLAGRKACRLCPRRKIADGISDYIARPMQSEGEAQVQYIKLHPYIDKVYKAASL</sequence>
<proteinExistence type="predicted"/>
<gene>
    <name evidence="1" type="ORF">J1N35_024673</name>
</gene>
<reference evidence="1 2" key="1">
    <citation type="journal article" date="2021" name="Plant Biotechnol. J.">
        <title>Multi-omics assisted identification of the key and species-specific regulatory components of drought-tolerant mechanisms in Gossypium stocksii.</title>
        <authorList>
            <person name="Yu D."/>
            <person name="Ke L."/>
            <person name="Zhang D."/>
            <person name="Wu Y."/>
            <person name="Sun Y."/>
            <person name="Mei J."/>
            <person name="Sun J."/>
            <person name="Sun Y."/>
        </authorList>
    </citation>
    <scope>NUCLEOTIDE SEQUENCE [LARGE SCALE GENOMIC DNA]</scope>
    <source>
        <strain evidence="2">cv. E1</strain>
        <tissue evidence="1">Leaf</tissue>
    </source>
</reference>
<comment type="caution">
    <text evidence="1">The sequence shown here is derived from an EMBL/GenBank/DDBJ whole genome shotgun (WGS) entry which is preliminary data.</text>
</comment>
<evidence type="ECO:0000313" key="2">
    <source>
        <dbReference type="Proteomes" id="UP000828251"/>
    </source>
</evidence>
<dbReference type="Proteomes" id="UP000828251">
    <property type="component" value="Unassembled WGS sequence"/>
</dbReference>